<accession>A0A210QI34</accession>
<feature type="compositionally biased region" description="Basic and acidic residues" evidence="1">
    <location>
        <begin position="171"/>
        <end position="180"/>
    </location>
</feature>
<proteinExistence type="predicted"/>
<feature type="compositionally biased region" description="Basic and acidic residues" evidence="1">
    <location>
        <begin position="249"/>
        <end position="265"/>
    </location>
</feature>
<feature type="region of interest" description="Disordered" evidence="1">
    <location>
        <begin position="390"/>
        <end position="425"/>
    </location>
</feature>
<evidence type="ECO:0000313" key="3">
    <source>
        <dbReference type="Proteomes" id="UP000242188"/>
    </source>
</evidence>
<keyword evidence="3" id="KW-1185">Reference proteome</keyword>
<dbReference type="AlphaFoldDB" id="A0A210QI34"/>
<feature type="compositionally biased region" description="Low complexity" evidence="1">
    <location>
        <begin position="322"/>
        <end position="335"/>
    </location>
</feature>
<feature type="compositionally biased region" description="Polar residues" evidence="1">
    <location>
        <begin position="414"/>
        <end position="425"/>
    </location>
</feature>
<feature type="compositionally biased region" description="Basic and acidic residues" evidence="1">
    <location>
        <begin position="39"/>
        <end position="54"/>
    </location>
</feature>
<dbReference type="PANTHER" id="PTHR38580">
    <property type="entry name" value="COILED-COIL DOMAIN-CONTAINING PROTEIN 192"/>
    <property type="match status" value="1"/>
</dbReference>
<evidence type="ECO:0000313" key="2">
    <source>
        <dbReference type="EMBL" id="OWF48423.1"/>
    </source>
</evidence>
<reference evidence="2 3" key="1">
    <citation type="journal article" date="2017" name="Nat. Ecol. Evol.">
        <title>Scallop genome provides insights into evolution of bilaterian karyotype and development.</title>
        <authorList>
            <person name="Wang S."/>
            <person name="Zhang J."/>
            <person name="Jiao W."/>
            <person name="Li J."/>
            <person name="Xun X."/>
            <person name="Sun Y."/>
            <person name="Guo X."/>
            <person name="Huan P."/>
            <person name="Dong B."/>
            <person name="Zhang L."/>
            <person name="Hu X."/>
            <person name="Sun X."/>
            <person name="Wang J."/>
            <person name="Zhao C."/>
            <person name="Wang Y."/>
            <person name="Wang D."/>
            <person name="Huang X."/>
            <person name="Wang R."/>
            <person name="Lv J."/>
            <person name="Li Y."/>
            <person name="Zhang Z."/>
            <person name="Liu B."/>
            <person name="Lu W."/>
            <person name="Hui Y."/>
            <person name="Liang J."/>
            <person name="Zhou Z."/>
            <person name="Hou R."/>
            <person name="Li X."/>
            <person name="Liu Y."/>
            <person name="Li H."/>
            <person name="Ning X."/>
            <person name="Lin Y."/>
            <person name="Zhao L."/>
            <person name="Xing Q."/>
            <person name="Dou J."/>
            <person name="Li Y."/>
            <person name="Mao J."/>
            <person name="Guo H."/>
            <person name="Dou H."/>
            <person name="Li T."/>
            <person name="Mu C."/>
            <person name="Jiang W."/>
            <person name="Fu Q."/>
            <person name="Fu X."/>
            <person name="Miao Y."/>
            <person name="Liu J."/>
            <person name="Yu Q."/>
            <person name="Li R."/>
            <person name="Liao H."/>
            <person name="Li X."/>
            <person name="Kong Y."/>
            <person name="Jiang Z."/>
            <person name="Chourrout D."/>
            <person name="Li R."/>
            <person name="Bao Z."/>
        </authorList>
    </citation>
    <scope>NUCLEOTIDE SEQUENCE [LARGE SCALE GENOMIC DNA]</scope>
    <source>
        <strain evidence="2 3">PY_sf001</strain>
    </source>
</reference>
<sequence>MGSGYSKSSQVQAVHFEPEGDKSESRPSSGSVKRTKSRSSKDESGVNEDVKLKEAEKRILELEKQSAETESENLDLQDRVQGLECQLDQAARLQTVQELEEPEDLTETLKAKDMSIANAEKEKKALQTELTKMKNRYRKRIKTLMSQVSEAKQEQSIQMFELRDEISRLREENRKVREKSNSASSKTSVEEEPPGGNKMMIVVELSNQVSEQEDTINKLERENKEKQLIIDKLLVESKNGSKLKYFPSPRREDLEREKETEEKNSLQKLSSGLGQYTKPPMSGGNNRMPGNDIDFEDERNCSGASRDSGLGSASRNGRNPPKLTSGLSKLSTLSDSDWESDEPLSVQSKIRSAPADVHAKRTASRCSTISYKTTEDDCISVDDSASVSSMTKKSKKMSYLQRRFRPEIGHGDSTRSPLPTMNAFENETSLQSKHFFLTQSGSPISESDPVPAH</sequence>
<feature type="region of interest" description="Disordered" evidence="1">
    <location>
        <begin position="240"/>
        <end position="361"/>
    </location>
</feature>
<feature type="region of interest" description="Disordered" evidence="1">
    <location>
        <begin position="1"/>
        <end position="54"/>
    </location>
</feature>
<dbReference type="OrthoDB" id="6111632at2759"/>
<name>A0A210QI34_MIZYE</name>
<evidence type="ECO:0000256" key="1">
    <source>
        <dbReference type="SAM" id="MobiDB-lite"/>
    </source>
</evidence>
<feature type="compositionally biased region" description="Basic and acidic residues" evidence="1">
    <location>
        <begin position="404"/>
        <end position="413"/>
    </location>
</feature>
<feature type="compositionally biased region" description="Basic and acidic residues" evidence="1">
    <location>
        <begin position="16"/>
        <end position="25"/>
    </location>
</feature>
<organism evidence="2 3">
    <name type="scientific">Mizuhopecten yessoensis</name>
    <name type="common">Japanese scallop</name>
    <name type="synonym">Patinopecten yessoensis</name>
    <dbReference type="NCBI Taxonomy" id="6573"/>
    <lineage>
        <taxon>Eukaryota</taxon>
        <taxon>Metazoa</taxon>
        <taxon>Spiralia</taxon>
        <taxon>Lophotrochozoa</taxon>
        <taxon>Mollusca</taxon>
        <taxon>Bivalvia</taxon>
        <taxon>Autobranchia</taxon>
        <taxon>Pteriomorphia</taxon>
        <taxon>Pectinida</taxon>
        <taxon>Pectinoidea</taxon>
        <taxon>Pectinidae</taxon>
        <taxon>Mizuhopecten</taxon>
    </lineage>
</organism>
<gene>
    <name evidence="2" type="ORF">KP79_PYT14780</name>
</gene>
<dbReference type="EMBL" id="NEDP02003547">
    <property type="protein sequence ID" value="OWF48423.1"/>
    <property type="molecule type" value="Genomic_DNA"/>
</dbReference>
<comment type="caution">
    <text evidence="2">The sequence shown here is derived from an EMBL/GenBank/DDBJ whole genome shotgun (WGS) entry which is preliminary data.</text>
</comment>
<dbReference type="InterPro" id="IPR038817">
    <property type="entry name" value="CCDC192"/>
</dbReference>
<feature type="compositionally biased region" description="Polar residues" evidence="1">
    <location>
        <begin position="1"/>
        <end position="12"/>
    </location>
</feature>
<protein>
    <submittedName>
        <fullName evidence="2">Uncharacterized protein</fullName>
    </submittedName>
</protein>
<feature type="region of interest" description="Disordered" evidence="1">
    <location>
        <begin position="171"/>
        <end position="198"/>
    </location>
</feature>
<dbReference type="PANTHER" id="PTHR38580:SF1">
    <property type="entry name" value="COILED-COIL DOMAIN-CONTAINING PROTEIN 192"/>
    <property type="match status" value="1"/>
</dbReference>
<dbReference type="Proteomes" id="UP000242188">
    <property type="component" value="Unassembled WGS sequence"/>
</dbReference>